<dbReference type="AlphaFoldDB" id="A0A3M7SLH0"/>
<protein>
    <submittedName>
        <fullName evidence="1">Uncharacterized protein</fullName>
    </submittedName>
</protein>
<dbReference type="EMBL" id="REGN01001198">
    <property type="protein sequence ID" value="RNA36358.1"/>
    <property type="molecule type" value="Genomic_DNA"/>
</dbReference>
<reference evidence="1 2" key="1">
    <citation type="journal article" date="2018" name="Sci. Rep.">
        <title>Genomic signatures of local adaptation to the degree of environmental predictability in rotifers.</title>
        <authorList>
            <person name="Franch-Gras L."/>
            <person name="Hahn C."/>
            <person name="Garcia-Roger E.M."/>
            <person name="Carmona M.J."/>
            <person name="Serra M."/>
            <person name="Gomez A."/>
        </authorList>
    </citation>
    <scope>NUCLEOTIDE SEQUENCE [LARGE SCALE GENOMIC DNA]</scope>
    <source>
        <strain evidence="1">HYR1</strain>
    </source>
</reference>
<sequence length="125" mass="14263">MVSMEHPTIKARVIKCGIKEKACWQMTIYLLAIETINQKMVDIPLIGCVYTIMPPKRITQQLPQDLTDHSSNSSGNNSDNLPSSQIRINLSNFFSKNVTTFYLNIRKLMFNIKQPLSLKNCKKST</sequence>
<keyword evidence="2" id="KW-1185">Reference proteome</keyword>
<accession>A0A3M7SLH0</accession>
<dbReference type="Proteomes" id="UP000276133">
    <property type="component" value="Unassembled WGS sequence"/>
</dbReference>
<proteinExistence type="predicted"/>
<name>A0A3M7SLH0_BRAPC</name>
<evidence type="ECO:0000313" key="2">
    <source>
        <dbReference type="Proteomes" id="UP000276133"/>
    </source>
</evidence>
<comment type="caution">
    <text evidence="1">The sequence shown here is derived from an EMBL/GenBank/DDBJ whole genome shotgun (WGS) entry which is preliminary data.</text>
</comment>
<evidence type="ECO:0000313" key="1">
    <source>
        <dbReference type="EMBL" id="RNA36358.1"/>
    </source>
</evidence>
<organism evidence="1 2">
    <name type="scientific">Brachionus plicatilis</name>
    <name type="common">Marine rotifer</name>
    <name type="synonym">Brachionus muelleri</name>
    <dbReference type="NCBI Taxonomy" id="10195"/>
    <lineage>
        <taxon>Eukaryota</taxon>
        <taxon>Metazoa</taxon>
        <taxon>Spiralia</taxon>
        <taxon>Gnathifera</taxon>
        <taxon>Rotifera</taxon>
        <taxon>Eurotatoria</taxon>
        <taxon>Monogononta</taxon>
        <taxon>Pseudotrocha</taxon>
        <taxon>Ploima</taxon>
        <taxon>Brachionidae</taxon>
        <taxon>Brachionus</taxon>
    </lineage>
</organism>
<gene>
    <name evidence="1" type="ORF">BpHYR1_007043</name>
</gene>